<protein>
    <submittedName>
        <fullName evidence="1">Nucleophile aminohydrolase</fullName>
    </submittedName>
</protein>
<reference evidence="1" key="1">
    <citation type="journal article" date="2021" name="Environ. Microbiol.">
        <title>Gene family expansions and transcriptome signatures uncover fungal adaptations to wood decay.</title>
        <authorList>
            <person name="Hage H."/>
            <person name="Miyauchi S."/>
            <person name="Viragh M."/>
            <person name="Drula E."/>
            <person name="Min B."/>
            <person name="Chaduli D."/>
            <person name="Navarro D."/>
            <person name="Favel A."/>
            <person name="Norest M."/>
            <person name="Lesage-Meessen L."/>
            <person name="Balint B."/>
            <person name="Merenyi Z."/>
            <person name="de Eugenio L."/>
            <person name="Morin E."/>
            <person name="Martinez A.T."/>
            <person name="Baldrian P."/>
            <person name="Stursova M."/>
            <person name="Martinez M.J."/>
            <person name="Novotny C."/>
            <person name="Magnuson J.K."/>
            <person name="Spatafora J.W."/>
            <person name="Maurice S."/>
            <person name="Pangilinan J."/>
            <person name="Andreopoulos W."/>
            <person name="LaButti K."/>
            <person name="Hundley H."/>
            <person name="Na H."/>
            <person name="Kuo A."/>
            <person name="Barry K."/>
            <person name="Lipzen A."/>
            <person name="Henrissat B."/>
            <person name="Riley R."/>
            <person name="Ahrendt S."/>
            <person name="Nagy L.G."/>
            <person name="Grigoriev I.V."/>
            <person name="Martin F."/>
            <person name="Rosso M.N."/>
        </authorList>
    </citation>
    <scope>NUCLEOTIDE SEQUENCE</scope>
    <source>
        <strain evidence="1">CBS 384.51</strain>
    </source>
</reference>
<sequence>MQEQKFWLVATHGGAGYHHKAKDLETNIRDCLTRAMKDAFTSIEAGSTALDATEQIITMLEDDPCLNAGFGSNLTFDGTVECDASIMDGRTADYGAVGAVSGIKNPIRAATAVLRHSRQPDPLGRIRPILLVSEGARSFAEEHHLPCVSPDALISVKAKAEWSMWKERYEAATTDEETVTMSREGLHDRQDTVGAIAWDASGGLAAGVSRKPSGRVGEAAMFGAGCWAQQVKDSGSERGVACSISGSGEYITRMMLAKTIGEAIIGNPDPDVHQILTGVLEDFHCDRGEAEPSAGVLLVVQEPNEEGGYIPRLWCAFTTESMAVAYGTSSSQKLKVPASLQYVASY</sequence>
<dbReference type="EMBL" id="MU274902">
    <property type="protein sequence ID" value="KAI0093267.1"/>
    <property type="molecule type" value="Genomic_DNA"/>
</dbReference>
<evidence type="ECO:0000313" key="2">
    <source>
        <dbReference type="Proteomes" id="UP001055072"/>
    </source>
</evidence>
<name>A0ACB8UG02_9APHY</name>
<dbReference type="Proteomes" id="UP001055072">
    <property type="component" value="Unassembled WGS sequence"/>
</dbReference>
<accession>A0ACB8UG02</accession>
<organism evidence="1 2">
    <name type="scientific">Irpex rosettiformis</name>
    <dbReference type="NCBI Taxonomy" id="378272"/>
    <lineage>
        <taxon>Eukaryota</taxon>
        <taxon>Fungi</taxon>
        <taxon>Dikarya</taxon>
        <taxon>Basidiomycota</taxon>
        <taxon>Agaricomycotina</taxon>
        <taxon>Agaricomycetes</taxon>
        <taxon>Polyporales</taxon>
        <taxon>Irpicaceae</taxon>
        <taxon>Irpex</taxon>
    </lineage>
</organism>
<keyword evidence="2" id="KW-1185">Reference proteome</keyword>
<gene>
    <name evidence="1" type="ORF">BDY19DRAFT_983020</name>
</gene>
<comment type="caution">
    <text evidence="1">The sequence shown here is derived from an EMBL/GenBank/DDBJ whole genome shotgun (WGS) entry which is preliminary data.</text>
</comment>
<evidence type="ECO:0000313" key="1">
    <source>
        <dbReference type="EMBL" id="KAI0093267.1"/>
    </source>
</evidence>
<proteinExistence type="predicted"/>